<proteinExistence type="inferred from homology"/>
<gene>
    <name evidence="8" type="primary">radC</name>
    <name evidence="8" type="ORF">KZJ38_19540</name>
</gene>
<dbReference type="InterPro" id="IPR020891">
    <property type="entry name" value="UPF0758_CS"/>
</dbReference>
<dbReference type="PANTHER" id="PTHR30471:SF3">
    <property type="entry name" value="UPF0758 PROTEIN YEES-RELATED"/>
    <property type="match status" value="1"/>
</dbReference>
<evidence type="ECO:0000313" key="8">
    <source>
        <dbReference type="EMBL" id="QYD68417.1"/>
    </source>
</evidence>
<dbReference type="PANTHER" id="PTHR30471">
    <property type="entry name" value="DNA REPAIR PROTEIN RADC"/>
    <property type="match status" value="1"/>
</dbReference>
<organism evidence="8 9">
    <name type="scientific">Paraburkholderia edwinii</name>
    <dbReference type="NCBI Taxonomy" id="2861782"/>
    <lineage>
        <taxon>Bacteria</taxon>
        <taxon>Pseudomonadati</taxon>
        <taxon>Pseudomonadota</taxon>
        <taxon>Betaproteobacteria</taxon>
        <taxon>Burkholderiales</taxon>
        <taxon>Burkholderiaceae</taxon>
        <taxon>Paraburkholderia</taxon>
    </lineage>
</organism>
<accession>A0ABX8UHJ4</accession>
<comment type="similarity">
    <text evidence="6">Belongs to the UPF0758 family.</text>
</comment>
<evidence type="ECO:0000313" key="9">
    <source>
        <dbReference type="Proteomes" id="UP000826462"/>
    </source>
</evidence>
<reference evidence="8 9" key="1">
    <citation type="submission" date="2021-07" db="EMBL/GenBank/DDBJ databases">
        <title>Paraburkholderia edwinii protects Aspergillus sp. from phenazines by acting as a toxin sponge.</title>
        <authorList>
            <person name="Dahlstrom K.M."/>
            <person name="Newman D.K."/>
        </authorList>
    </citation>
    <scope>NUCLEOTIDE SEQUENCE [LARGE SCALE GENOMIC DNA]</scope>
    <source>
        <strain evidence="8 9">Pe01</strain>
    </source>
</reference>
<dbReference type="InterPro" id="IPR001405">
    <property type="entry name" value="UPF0758"/>
</dbReference>
<dbReference type="RefSeq" id="WP_219797810.1">
    <property type="nucleotide sequence ID" value="NZ_CP080095.1"/>
</dbReference>
<dbReference type="SUPFAM" id="SSF47781">
    <property type="entry name" value="RuvA domain 2-like"/>
    <property type="match status" value="1"/>
</dbReference>
<keyword evidence="4" id="KW-0862">Zinc</keyword>
<dbReference type="Gene3D" id="3.40.140.10">
    <property type="entry name" value="Cytidine Deaminase, domain 2"/>
    <property type="match status" value="1"/>
</dbReference>
<dbReference type="PROSITE" id="PS01302">
    <property type="entry name" value="UPF0758"/>
    <property type="match status" value="1"/>
</dbReference>
<keyword evidence="3" id="KW-0378">Hydrolase</keyword>
<dbReference type="InterPro" id="IPR046778">
    <property type="entry name" value="UPF0758_N"/>
</dbReference>
<evidence type="ECO:0000256" key="4">
    <source>
        <dbReference type="ARBA" id="ARBA00022833"/>
    </source>
</evidence>
<feature type="domain" description="MPN" evidence="7">
    <location>
        <begin position="163"/>
        <end position="285"/>
    </location>
</feature>
<protein>
    <submittedName>
        <fullName evidence="8">DNA repair protein RadC</fullName>
    </submittedName>
</protein>
<dbReference type="Proteomes" id="UP000826462">
    <property type="component" value="Chromosome 1"/>
</dbReference>
<dbReference type="Gene3D" id="1.10.150.20">
    <property type="entry name" value="5' to 3' exonuclease, C-terminal subdomain"/>
    <property type="match status" value="1"/>
</dbReference>
<dbReference type="InterPro" id="IPR037518">
    <property type="entry name" value="MPN"/>
</dbReference>
<dbReference type="Pfam" id="PF20582">
    <property type="entry name" value="UPF0758_N"/>
    <property type="match status" value="1"/>
</dbReference>
<keyword evidence="5" id="KW-0482">Metalloprotease</keyword>
<sequence>MNDSICIAREHAAPCFSPVLTVPVAVFRDSASPDAALPDSASTDLALIEPARVATAARPAARRKDKLSKEDLPRERLLKQGPHVLSNADLIAVMLCTGQTGHNVFEMARTLVDRFGSMRSILTATEKDFDGLHGIGRAKIAQLLAVIEMVRRALNEELETRSLLDSPQAVNDYLRLTIGGLPHEVFYCLYLDARHRLIRSEEVTRGSLTQMAVYPREIVRRALQLNAAGLIVAHNHPSGAAKPSAADRQLTRMLRDALALVDVRLLDHVVVGAKDVYSFALNGLL</sequence>
<evidence type="ECO:0000259" key="7">
    <source>
        <dbReference type="PROSITE" id="PS50249"/>
    </source>
</evidence>
<evidence type="ECO:0000256" key="6">
    <source>
        <dbReference type="RuleBase" id="RU003797"/>
    </source>
</evidence>
<evidence type="ECO:0000256" key="3">
    <source>
        <dbReference type="ARBA" id="ARBA00022801"/>
    </source>
</evidence>
<dbReference type="NCBIfam" id="NF000642">
    <property type="entry name" value="PRK00024.1"/>
    <property type="match status" value="1"/>
</dbReference>
<dbReference type="InterPro" id="IPR025657">
    <property type="entry name" value="RadC_JAB"/>
</dbReference>
<dbReference type="CDD" id="cd08071">
    <property type="entry name" value="MPN_DUF2466"/>
    <property type="match status" value="1"/>
</dbReference>
<dbReference type="InterPro" id="IPR010994">
    <property type="entry name" value="RuvA_2-like"/>
</dbReference>
<dbReference type="EMBL" id="CP080095">
    <property type="protein sequence ID" value="QYD68417.1"/>
    <property type="molecule type" value="Genomic_DNA"/>
</dbReference>
<dbReference type="Pfam" id="PF04002">
    <property type="entry name" value="RadC"/>
    <property type="match status" value="1"/>
</dbReference>
<evidence type="ECO:0000256" key="2">
    <source>
        <dbReference type="ARBA" id="ARBA00022723"/>
    </source>
</evidence>
<keyword evidence="1" id="KW-0645">Protease</keyword>
<keyword evidence="9" id="KW-1185">Reference proteome</keyword>
<keyword evidence="2" id="KW-0479">Metal-binding</keyword>
<evidence type="ECO:0000256" key="1">
    <source>
        <dbReference type="ARBA" id="ARBA00022670"/>
    </source>
</evidence>
<name>A0ABX8UHJ4_9BURK</name>
<dbReference type="PROSITE" id="PS50249">
    <property type="entry name" value="MPN"/>
    <property type="match status" value="1"/>
</dbReference>
<dbReference type="NCBIfam" id="TIGR00608">
    <property type="entry name" value="radc"/>
    <property type="match status" value="1"/>
</dbReference>
<evidence type="ECO:0000256" key="5">
    <source>
        <dbReference type="ARBA" id="ARBA00023049"/>
    </source>
</evidence>